<comment type="subcellular location">
    <subcellularLocation>
        <location evidence="1">Nucleus</location>
    </subcellularLocation>
</comment>
<organism evidence="6 7">
    <name type="scientific">Cutaneotrichosporon oleaginosum</name>
    <dbReference type="NCBI Taxonomy" id="879819"/>
    <lineage>
        <taxon>Eukaryota</taxon>
        <taxon>Fungi</taxon>
        <taxon>Dikarya</taxon>
        <taxon>Basidiomycota</taxon>
        <taxon>Agaricomycotina</taxon>
        <taxon>Tremellomycetes</taxon>
        <taxon>Trichosporonales</taxon>
        <taxon>Trichosporonaceae</taxon>
        <taxon>Cutaneotrichosporon</taxon>
    </lineage>
</organism>
<evidence type="ECO:0000256" key="1">
    <source>
        <dbReference type="ARBA" id="ARBA00004123"/>
    </source>
</evidence>
<dbReference type="InterPro" id="IPR016024">
    <property type="entry name" value="ARM-type_fold"/>
</dbReference>
<dbReference type="GO" id="GO:0006606">
    <property type="term" value="P:protein import into nucleus"/>
    <property type="evidence" value="ECO:0007669"/>
    <property type="project" value="TreeGrafter"/>
</dbReference>
<dbReference type="Proteomes" id="UP000053611">
    <property type="component" value="Unassembled WGS sequence"/>
</dbReference>
<dbReference type="OrthoDB" id="361693at2759"/>
<dbReference type="PANTHER" id="PTHR10997">
    <property type="entry name" value="IMPORTIN-7, 8, 11"/>
    <property type="match status" value="1"/>
</dbReference>
<dbReference type="InterPro" id="IPR011989">
    <property type="entry name" value="ARM-like"/>
</dbReference>
<evidence type="ECO:0000256" key="4">
    <source>
        <dbReference type="ARBA" id="ARBA00023242"/>
    </source>
</evidence>
<evidence type="ECO:0000313" key="6">
    <source>
        <dbReference type="EMBL" id="KLT39362.1"/>
    </source>
</evidence>
<evidence type="ECO:0000256" key="2">
    <source>
        <dbReference type="ARBA" id="ARBA00007991"/>
    </source>
</evidence>
<keyword evidence="3" id="KW-0813">Transport</keyword>
<dbReference type="GO" id="GO:0005829">
    <property type="term" value="C:cytosol"/>
    <property type="evidence" value="ECO:0007669"/>
    <property type="project" value="TreeGrafter"/>
</dbReference>
<protein>
    <submittedName>
        <fullName evidence="6">ARM repeat-containing protein</fullName>
    </submittedName>
</protein>
<sequence>MTMAAQHPELRALVHSLVNPGSNAEYVRNQQQLTDLFKQPEFFIVLQGFAADHSLSQQERQLASVITGRELKTKWRSKLVPDARKGEVRARLLSFLEEPDFAIARPQLGLLVSIARIELPRTFTELPDRLLQPLSQCVAALEAAGESSLDAATATVLLNTMWTINALVKEWRSVKIQTGALVVQSLEQVFVGPLGKVLEIWSARERAGSCDWVVHEAGRYAFKTLARFCQWHWGKAKNLQSATGLEHIRLLLRHSVEFAPMIQEHRLRLCAQVPSPAPPEFNKLMKSLAKHLRAIGKWWRWMIGTDAKSWCQLEGATAGVGWWWSAVGGVMAGSDGAVSNDDSDTNPYPKRFLLLGMLLFKDILPILAHDHQDIFTPDFILTALHLLVDKLLPLTSTDLEALEDEPEEWLVAENNDEEAWAFEFRPCAERVLIALNNACRHFPPERKVIDAEMIKILGETEALPPSDLPNILRKEAVYCAMGRLSRSLATYSQGHAGRGIDFNAFLHGIGSWLGQGQPLHRILKRRVAWLIGQWVGSDEECAKLPLVWEILLHLLSERGEASDMAVNLTAAISVKECVDLWELEVAYFIPYIEKSVQELIKLLGEAATLEGKRYVNDSLGVIIERVEDKILPYLPTIAQSIPTLWQGASGLEGEWLFKASLVVLTTKIVAAAKESSGNLMELVIPLIQESLQPPAKDFFEEDGIILWQTALWNAASPYQPTPQTGLISLVPGLVAVLGENMDLLLKLLPLLDSYILLDASGVVEQFGLGICQSLLKAIDTSGRTQANVLGCLATLQTLVHAAPLQTLAPALLDSGLYNRILTALEDDKAAGIILAAYLGILARIAIRDQALFFQLAQEQARRNGRDAHKQLEEIFDAMWRNFDYVGESRARKAVAMGCGALLTTGHTEALERLDGEFMNMFLDVLGELQPAEGNGPETTVNHWSADNSMAWGDIQHTPEGARRKALEDADPAYAVPLRGFVVDVLTRAQNVGLGPYWEKADAGTKHSLQKFLQ</sequence>
<evidence type="ECO:0000256" key="3">
    <source>
        <dbReference type="ARBA" id="ARBA00022448"/>
    </source>
</evidence>
<comment type="similarity">
    <text evidence="2">Belongs to the importin beta family.</text>
</comment>
<dbReference type="PANTHER" id="PTHR10997:SF7">
    <property type="entry name" value="IMPORTIN-11"/>
    <property type="match status" value="1"/>
</dbReference>
<evidence type="ECO:0000313" key="7">
    <source>
        <dbReference type="Proteomes" id="UP000053611"/>
    </source>
</evidence>
<dbReference type="Gene3D" id="1.25.10.10">
    <property type="entry name" value="Leucine-rich Repeat Variant"/>
    <property type="match status" value="1"/>
</dbReference>
<dbReference type="PROSITE" id="PS50166">
    <property type="entry name" value="IMPORTIN_B_NT"/>
    <property type="match status" value="1"/>
</dbReference>
<reference evidence="6 7" key="1">
    <citation type="submission" date="2015-03" db="EMBL/GenBank/DDBJ databases">
        <title>Genomics and transcriptomics of the oil-accumulating basidiomycete yeast T. oleaginosus allow insights into substrate utilization and the diverse evolutionary trajectories of mating systems in fungi.</title>
        <authorList>
            <consortium name="DOE Joint Genome Institute"/>
            <person name="Kourist R."/>
            <person name="Kracht O."/>
            <person name="Bracharz F."/>
            <person name="Lipzen A."/>
            <person name="Nolan M."/>
            <person name="Ohm R."/>
            <person name="Grigoriev I."/>
            <person name="Sun S."/>
            <person name="Heitman J."/>
            <person name="Bruck T."/>
            <person name="Nowrousian M."/>
        </authorList>
    </citation>
    <scope>NUCLEOTIDE SEQUENCE [LARGE SCALE GENOMIC DNA]</scope>
    <source>
        <strain evidence="6 7">IBC0246</strain>
    </source>
</reference>
<gene>
    <name evidence="6" type="ORF">CC85DRAFT_288615</name>
</gene>
<evidence type="ECO:0000259" key="5">
    <source>
        <dbReference type="PROSITE" id="PS50166"/>
    </source>
</evidence>
<accession>A0A0J0XE59</accession>
<feature type="domain" description="Importin N-terminal" evidence="5">
    <location>
        <begin position="29"/>
        <end position="98"/>
    </location>
</feature>
<dbReference type="GeneID" id="28984931"/>
<name>A0A0J0XE59_9TREE</name>
<dbReference type="InterPro" id="IPR058669">
    <property type="entry name" value="TPR_IPO7/11-like"/>
</dbReference>
<dbReference type="SMART" id="SM00913">
    <property type="entry name" value="IBN_N"/>
    <property type="match status" value="1"/>
</dbReference>
<dbReference type="GO" id="GO:0031267">
    <property type="term" value="F:small GTPase binding"/>
    <property type="evidence" value="ECO:0007669"/>
    <property type="project" value="InterPro"/>
</dbReference>
<dbReference type="Pfam" id="PF03810">
    <property type="entry name" value="IBN_N"/>
    <property type="match status" value="1"/>
</dbReference>
<dbReference type="InterPro" id="IPR001494">
    <property type="entry name" value="Importin-beta_N"/>
</dbReference>
<dbReference type="STRING" id="879819.A0A0J0XE59"/>
<dbReference type="SUPFAM" id="SSF48371">
    <property type="entry name" value="ARM repeat"/>
    <property type="match status" value="1"/>
</dbReference>
<proteinExistence type="inferred from homology"/>
<keyword evidence="4" id="KW-0539">Nucleus</keyword>
<dbReference type="EMBL" id="KQ087261">
    <property type="protein sequence ID" value="KLT39362.1"/>
    <property type="molecule type" value="Genomic_DNA"/>
</dbReference>
<dbReference type="AlphaFoldDB" id="A0A0J0XE59"/>
<dbReference type="GO" id="GO:0005635">
    <property type="term" value="C:nuclear envelope"/>
    <property type="evidence" value="ECO:0007669"/>
    <property type="project" value="TreeGrafter"/>
</dbReference>
<dbReference type="Pfam" id="PF25758">
    <property type="entry name" value="TPR_IPO11"/>
    <property type="match status" value="1"/>
</dbReference>
<keyword evidence="7" id="KW-1185">Reference proteome</keyword>